<protein>
    <submittedName>
        <fullName evidence="2">Uncharacterized protein</fullName>
    </submittedName>
</protein>
<evidence type="ECO:0000313" key="2">
    <source>
        <dbReference type="EMBL" id="KAK1794435.1"/>
    </source>
</evidence>
<dbReference type="Proteomes" id="UP001239994">
    <property type="component" value="Unassembled WGS sequence"/>
</dbReference>
<sequence length="228" mass="25101">MVRIIVPVPIPAVMPQTSNSPLRSSRVSVPMSRPGSYDPYMDNQFHELDSAGTYNPYMDYQEGYADHGESREYSDVSFQSDSEFNHVGDPLMEVEEILHKDPPSVMDTASADSKSDKPSTPKAPPRVSRSGASKLPHMTHREAASSSHQNTPLPKEHSPRAHAPMAKPRRGKREVSPLPAPEREAKQLVRLLASSRLSRKADATRSIEGRSPTGQSDFNPADNWGTGC</sequence>
<accession>A0AAD8ZAW2</accession>
<organism evidence="2 3">
    <name type="scientific">Electrophorus voltai</name>
    <dbReference type="NCBI Taxonomy" id="2609070"/>
    <lineage>
        <taxon>Eukaryota</taxon>
        <taxon>Metazoa</taxon>
        <taxon>Chordata</taxon>
        <taxon>Craniata</taxon>
        <taxon>Vertebrata</taxon>
        <taxon>Euteleostomi</taxon>
        <taxon>Actinopterygii</taxon>
        <taxon>Neopterygii</taxon>
        <taxon>Teleostei</taxon>
        <taxon>Ostariophysi</taxon>
        <taxon>Gymnotiformes</taxon>
        <taxon>Gymnotoidei</taxon>
        <taxon>Gymnotidae</taxon>
        <taxon>Electrophorus</taxon>
    </lineage>
</organism>
<evidence type="ECO:0000313" key="3">
    <source>
        <dbReference type="Proteomes" id="UP001239994"/>
    </source>
</evidence>
<feature type="region of interest" description="Disordered" evidence="1">
    <location>
        <begin position="98"/>
        <end position="228"/>
    </location>
</feature>
<dbReference type="EMBL" id="JAROKS010000017">
    <property type="protein sequence ID" value="KAK1794435.1"/>
    <property type="molecule type" value="Genomic_DNA"/>
</dbReference>
<reference evidence="2" key="1">
    <citation type="submission" date="2023-03" db="EMBL/GenBank/DDBJ databases">
        <title>Electrophorus voltai genome.</title>
        <authorList>
            <person name="Bian C."/>
        </authorList>
    </citation>
    <scope>NUCLEOTIDE SEQUENCE</scope>
    <source>
        <strain evidence="2">CB-2022</strain>
        <tissue evidence="2">Muscle</tissue>
    </source>
</reference>
<evidence type="ECO:0000256" key="1">
    <source>
        <dbReference type="SAM" id="MobiDB-lite"/>
    </source>
</evidence>
<name>A0AAD8ZAW2_9TELE</name>
<proteinExistence type="predicted"/>
<comment type="caution">
    <text evidence="2">The sequence shown here is derived from an EMBL/GenBank/DDBJ whole genome shotgun (WGS) entry which is preliminary data.</text>
</comment>
<feature type="compositionally biased region" description="Basic and acidic residues" evidence="1">
    <location>
        <begin position="199"/>
        <end position="208"/>
    </location>
</feature>
<gene>
    <name evidence="2" type="ORF">P4O66_011308</name>
</gene>
<dbReference type="AlphaFoldDB" id="A0AAD8ZAW2"/>
<keyword evidence="3" id="KW-1185">Reference proteome</keyword>